<organism evidence="3 4">
    <name type="scientific">Catellatospora citrea</name>
    <dbReference type="NCBI Taxonomy" id="53366"/>
    <lineage>
        <taxon>Bacteria</taxon>
        <taxon>Bacillati</taxon>
        <taxon>Actinomycetota</taxon>
        <taxon>Actinomycetes</taxon>
        <taxon>Micromonosporales</taxon>
        <taxon>Micromonosporaceae</taxon>
        <taxon>Catellatospora</taxon>
    </lineage>
</organism>
<dbReference type="AlphaFoldDB" id="A0A8J3K9R0"/>
<keyword evidence="4" id="KW-1185">Reference proteome</keyword>
<dbReference type="PROSITE" id="PS51257">
    <property type="entry name" value="PROKAR_LIPOPROTEIN"/>
    <property type="match status" value="1"/>
</dbReference>
<dbReference type="InterPro" id="IPR023365">
    <property type="entry name" value="Sortase_dom-sf"/>
</dbReference>
<gene>
    <name evidence="3" type="ORF">Cci01nite_18280</name>
</gene>
<keyword evidence="2" id="KW-0472">Membrane</keyword>
<dbReference type="InterPro" id="IPR005754">
    <property type="entry name" value="Sortase"/>
</dbReference>
<evidence type="ECO:0000313" key="3">
    <source>
        <dbReference type="EMBL" id="GIF96734.1"/>
    </source>
</evidence>
<accession>A0A8J3K9R0</accession>
<proteinExistence type="predicted"/>
<protein>
    <submittedName>
        <fullName evidence="3">Sortase</fullName>
    </submittedName>
</protein>
<dbReference type="RefSeq" id="WP_147433031.1">
    <property type="nucleotide sequence ID" value="NZ_BONH01000006.1"/>
</dbReference>
<name>A0A8J3K9R0_9ACTN</name>
<evidence type="ECO:0000256" key="1">
    <source>
        <dbReference type="ARBA" id="ARBA00022801"/>
    </source>
</evidence>
<feature type="transmembrane region" description="Helical" evidence="2">
    <location>
        <begin position="12"/>
        <end position="32"/>
    </location>
</feature>
<dbReference type="Proteomes" id="UP000659904">
    <property type="component" value="Unassembled WGS sequence"/>
</dbReference>
<dbReference type="Pfam" id="PF04203">
    <property type="entry name" value="Sortase"/>
    <property type="match status" value="1"/>
</dbReference>
<keyword evidence="2" id="KW-1133">Transmembrane helix</keyword>
<dbReference type="GO" id="GO:0016787">
    <property type="term" value="F:hydrolase activity"/>
    <property type="evidence" value="ECO:0007669"/>
    <property type="project" value="UniProtKB-KW"/>
</dbReference>
<sequence length="284" mass="29319">MNTDRDTRRTSGQVLTIFSLACLLAVVALMLVGAGRHTRAQTLAEAELRLVLAEGRAPVGQLDADGRPLAPGTPVALLEIPAIGLREVVLEGTSAAVLADGPGHRRDTVLPGQAGMSVLMGRRAGYGGPFAGLPRLRHDDVITVTTGQDASTFTVLGVRHAGDPVPEALAPGRGGLTLLTADGAPFLPADVLYVDAVLTSDVRPTPARAFGAASLTAAEHALAGDDQVVPLVLWLQLVVACACGVVWVRHRLGPWHAWIIGTPTLGAAGLAAADTALRLLPNLL</sequence>
<evidence type="ECO:0000313" key="4">
    <source>
        <dbReference type="Proteomes" id="UP000659904"/>
    </source>
</evidence>
<dbReference type="EMBL" id="BONH01000006">
    <property type="protein sequence ID" value="GIF96734.1"/>
    <property type="molecule type" value="Genomic_DNA"/>
</dbReference>
<keyword evidence="1" id="KW-0378">Hydrolase</keyword>
<dbReference type="Gene3D" id="2.40.260.10">
    <property type="entry name" value="Sortase"/>
    <property type="match status" value="1"/>
</dbReference>
<evidence type="ECO:0000256" key="2">
    <source>
        <dbReference type="SAM" id="Phobius"/>
    </source>
</evidence>
<dbReference type="SUPFAM" id="SSF63817">
    <property type="entry name" value="Sortase"/>
    <property type="match status" value="1"/>
</dbReference>
<comment type="caution">
    <text evidence="3">The sequence shown here is derived from an EMBL/GenBank/DDBJ whole genome shotgun (WGS) entry which is preliminary data.</text>
</comment>
<keyword evidence="2" id="KW-0812">Transmembrane</keyword>
<reference evidence="3 4" key="1">
    <citation type="submission" date="2021-01" db="EMBL/GenBank/DDBJ databases">
        <title>Whole genome shotgun sequence of Catellatospora citrea NBRC 14495.</title>
        <authorList>
            <person name="Komaki H."/>
            <person name="Tamura T."/>
        </authorList>
    </citation>
    <scope>NUCLEOTIDE SEQUENCE [LARGE SCALE GENOMIC DNA]</scope>
    <source>
        <strain evidence="3 4">NBRC 14495</strain>
    </source>
</reference>